<reference evidence="2" key="1">
    <citation type="submission" date="2012-03" db="EMBL/GenBank/DDBJ databases">
        <title>Functional metagenomics reveals considerable lignocellulase gene clusters in the gut microbiome of a wood-feeding higher termite.</title>
        <authorList>
            <person name="Liu N."/>
        </authorList>
    </citation>
    <scope>NUCLEOTIDE SEQUENCE</scope>
</reference>
<feature type="compositionally biased region" description="Low complexity" evidence="1">
    <location>
        <begin position="11"/>
        <end position="20"/>
    </location>
</feature>
<name>A0A806KF42_9BACT</name>
<organism evidence="2">
    <name type="scientific">uncultured bacterium contig00001</name>
    <dbReference type="NCBI Taxonomy" id="1181493"/>
    <lineage>
        <taxon>Bacteria</taxon>
        <taxon>environmental samples</taxon>
    </lineage>
</organism>
<sequence>MDQSEIDALMGGPAKGAPAKQGKKTNKAQTPTLPLATLRQPLRRRRP</sequence>
<accession>A0A806KF42</accession>
<proteinExistence type="predicted"/>
<feature type="region of interest" description="Disordered" evidence="1">
    <location>
        <begin position="1"/>
        <end position="47"/>
    </location>
</feature>
<evidence type="ECO:0000313" key="2">
    <source>
        <dbReference type="EMBL" id="AGS53265.1"/>
    </source>
</evidence>
<protein>
    <submittedName>
        <fullName evidence="2">Uncharacterized protein</fullName>
    </submittedName>
</protein>
<dbReference type="AlphaFoldDB" id="A0A806KF42"/>
<dbReference type="EMBL" id="JQ844228">
    <property type="protein sequence ID" value="AGS53265.1"/>
    <property type="molecule type" value="Genomic_DNA"/>
</dbReference>
<evidence type="ECO:0000256" key="1">
    <source>
        <dbReference type="SAM" id="MobiDB-lite"/>
    </source>
</evidence>